<keyword evidence="4" id="KW-0554">One-carbon metabolism</keyword>
<dbReference type="EC" id="1.5.1.3" evidence="3"/>
<feature type="domain" description="DHFR" evidence="7">
    <location>
        <begin position="1"/>
        <end position="165"/>
    </location>
</feature>
<dbReference type="GO" id="GO:0004146">
    <property type="term" value="F:dihydrofolate reductase activity"/>
    <property type="evidence" value="ECO:0007669"/>
    <property type="project" value="UniProtKB-EC"/>
</dbReference>
<dbReference type="PRINTS" id="PR00070">
    <property type="entry name" value="DHFR"/>
</dbReference>
<dbReference type="Pfam" id="PF00186">
    <property type="entry name" value="DHFR_1"/>
    <property type="match status" value="1"/>
</dbReference>
<keyword evidence="9" id="KW-1185">Reference proteome</keyword>
<evidence type="ECO:0000313" key="8">
    <source>
        <dbReference type="EMBL" id="MBC8590273.1"/>
    </source>
</evidence>
<dbReference type="EMBL" id="JACRTK010000001">
    <property type="protein sequence ID" value="MBC8590273.1"/>
    <property type="molecule type" value="Genomic_DNA"/>
</dbReference>
<name>A0A926EXQ6_9FIRM</name>
<dbReference type="RefSeq" id="WP_249323091.1">
    <property type="nucleotide sequence ID" value="NZ_JACRTK010000001.1"/>
</dbReference>
<dbReference type="SUPFAM" id="SSF53597">
    <property type="entry name" value="Dihydrofolate reductase-like"/>
    <property type="match status" value="1"/>
</dbReference>
<dbReference type="Proteomes" id="UP000601522">
    <property type="component" value="Unassembled WGS sequence"/>
</dbReference>
<evidence type="ECO:0000256" key="4">
    <source>
        <dbReference type="ARBA" id="ARBA00022563"/>
    </source>
</evidence>
<proteinExistence type="inferred from homology"/>
<dbReference type="CDD" id="cd00209">
    <property type="entry name" value="DHFR"/>
    <property type="match status" value="1"/>
</dbReference>
<reference evidence="8 9" key="1">
    <citation type="submission" date="2020-08" db="EMBL/GenBank/DDBJ databases">
        <title>Genome public.</title>
        <authorList>
            <person name="Liu C."/>
            <person name="Sun Q."/>
        </authorList>
    </citation>
    <scope>NUCLEOTIDE SEQUENCE [LARGE SCALE GENOMIC DNA]</scope>
    <source>
        <strain evidence="8 9">NSJ-26</strain>
    </source>
</reference>
<keyword evidence="5" id="KW-0521">NADP</keyword>
<dbReference type="GO" id="GO:0050661">
    <property type="term" value="F:NADP binding"/>
    <property type="evidence" value="ECO:0007669"/>
    <property type="project" value="InterPro"/>
</dbReference>
<evidence type="ECO:0000313" key="9">
    <source>
        <dbReference type="Proteomes" id="UP000601522"/>
    </source>
</evidence>
<dbReference type="GO" id="GO:0046655">
    <property type="term" value="P:folic acid metabolic process"/>
    <property type="evidence" value="ECO:0007669"/>
    <property type="project" value="TreeGrafter"/>
</dbReference>
<evidence type="ECO:0000256" key="6">
    <source>
        <dbReference type="ARBA" id="ARBA00023002"/>
    </source>
</evidence>
<dbReference type="InterPro" id="IPR001796">
    <property type="entry name" value="DHFR_dom"/>
</dbReference>
<dbReference type="GO" id="GO:0046654">
    <property type="term" value="P:tetrahydrofolate biosynthetic process"/>
    <property type="evidence" value="ECO:0007669"/>
    <property type="project" value="InterPro"/>
</dbReference>
<comment type="caution">
    <text evidence="8">The sequence shown here is derived from an EMBL/GenBank/DDBJ whole genome shotgun (WGS) entry which is preliminary data.</text>
</comment>
<protein>
    <recommendedName>
        <fullName evidence="3">dihydrofolate reductase</fullName>
        <ecNumber evidence="3">1.5.1.3</ecNumber>
    </recommendedName>
</protein>
<dbReference type="GO" id="GO:0005829">
    <property type="term" value="C:cytosol"/>
    <property type="evidence" value="ECO:0007669"/>
    <property type="project" value="TreeGrafter"/>
</dbReference>
<dbReference type="PROSITE" id="PS51330">
    <property type="entry name" value="DHFR_2"/>
    <property type="match status" value="1"/>
</dbReference>
<dbReference type="InterPro" id="IPR012259">
    <property type="entry name" value="DHFR"/>
</dbReference>
<gene>
    <name evidence="8" type="ORF">H8689_03840</name>
</gene>
<comment type="similarity">
    <text evidence="2">Belongs to the dihydrofolate reductase family.</text>
</comment>
<dbReference type="AlphaFoldDB" id="A0A926EXQ6"/>
<organism evidence="8 9">
    <name type="scientific">Wansuia hejianensis</name>
    <dbReference type="NCBI Taxonomy" id="2763667"/>
    <lineage>
        <taxon>Bacteria</taxon>
        <taxon>Bacillati</taxon>
        <taxon>Bacillota</taxon>
        <taxon>Clostridia</taxon>
        <taxon>Lachnospirales</taxon>
        <taxon>Lachnospiraceae</taxon>
        <taxon>Wansuia</taxon>
    </lineage>
</organism>
<dbReference type="GO" id="GO:0046452">
    <property type="term" value="P:dihydrofolate metabolic process"/>
    <property type="evidence" value="ECO:0007669"/>
    <property type="project" value="TreeGrafter"/>
</dbReference>
<dbReference type="PANTHER" id="PTHR48069">
    <property type="entry name" value="DIHYDROFOLATE REDUCTASE"/>
    <property type="match status" value="1"/>
</dbReference>
<dbReference type="GO" id="GO:0006730">
    <property type="term" value="P:one-carbon metabolic process"/>
    <property type="evidence" value="ECO:0007669"/>
    <property type="project" value="UniProtKB-KW"/>
</dbReference>
<dbReference type="InterPro" id="IPR024072">
    <property type="entry name" value="DHFR-like_dom_sf"/>
</dbReference>
<accession>A0A926EXQ6</accession>
<comment type="pathway">
    <text evidence="1">Cofactor biosynthesis; tetrahydrofolate biosynthesis; 5,6,7,8-tetrahydrofolate from 7,8-dihydrofolate: step 1/1.</text>
</comment>
<sequence length="166" mass="19244">MILIFAVDNNWNIGFAGGMLTEIKADLKRFREITEGNIVIMGRKTLEAIPGQKPLPNRINILITRNKEFNREGFYTINDLKDLFPLLREINPKGEMEVFLTGGGSVVRQLIDHCNKAYITKILKDFEKADTSIPNLDLLDEWKIVSQSDIYYQNELPYKYVDYVRK</sequence>
<evidence type="ECO:0000259" key="7">
    <source>
        <dbReference type="PROSITE" id="PS51330"/>
    </source>
</evidence>
<dbReference type="PANTHER" id="PTHR48069:SF3">
    <property type="entry name" value="DIHYDROFOLATE REDUCTASE"/>
    <property type="match status" value="1"/>
</dbReference>
<evidence type="ECO:0000256" key="2">
    <source>
        <dbReference type="ARBA" id="ARBA00009539"/>
    </source>
</evidence>
<dbReference type="Gene3D" id="3.40.430.10">
    <property type="entry name" value="Dihydrofolate Reductase, subunit A"/>
    <property type="match status" value="1"/>
</dbReference>
<evidence type="ECO:0000256" key="5">
    <source>
        <dbReference type="ARBA" id="ARBA00022857"/>
    </source>
</evidence>
<keyword evidence="6" id="KW-0560">Oxidoreductase</keyword>
<evidence type="ECO:0000256" key="1">
    <source>
        <dbReference type="ARBA" id="ARBA00004903"/>
    </source>
</evidence>
<evidence type="ECO:0000256" key="3">
    <source>
        <dbReference type="ARBA" id="ARBA00012856"/>
    </source>
</evidence>